<dbReference type="Proteomes" id="UP000887565">
    <property type="component" value="Unplaced"/>
</dbReference>
<reference evidence="2" key="1">
    <citation type="submission" date="2022-11" db="UniProtKB">
        <authorList>
            <consortium name="WormBaseParasite"/>
        </authorList>
    </citation>
    <scope>IDENTIFICATION</scope>
</reference>
<accession>A0A915IEB6</accession>
<evidence type="ECO:0000313" key="2">
    <source>
        <dbReference type="WBParaSite" id="nRc.2.0.1.t12242-RA"/>
    </source>
</evidence>
<dbReference type="WBParaSite" id="nRc.2.0.1.t12242-RA">
    <property type="protein sequence ID" value="nRc.2.0.1.t12242-RA"/>
    <property type="gene ID" value="nRc.2.0.1.g12242"/>
</dbReference>
<dbReference type="AlphaFoldDB" id="A0A915IEB6"/>
<proteinExistence type="predicted"/>
<organism evidence="1 2">
    <name type="scientific">Romanomermis culicivorax</name>
    <name type="common">Nematode worm</name>
    <dbReference type="NCBI Taxonomy" id="13658"/>
    <lineage>
        <taxon>Eukaryota</taxon>
        <taxon>Metazoa</taxon>
        <taxon>Ecdysozoa</taxon>
        <taxon>Nematoda</taxon>
        <taxon>Enoplea</taxon>
        <taxon>Dorylaimia</taxon>
        <taxon>Mermithida</taxon>
        <taxon>Mermithoidea</taxon>
        <taxon>Mermithidae</taxon>
        <taxon>Romanomermis</taxon>
    </lineage>
</organism>
<keyword evidence="1" id="KW-1185">Reference proteome</keyword>
<protein>
    <submittedName>
        <fullName evidence="2">Uncharacterized protein</fullName>
    </submittedName>
</protein>
<evidence type="ECO:0000313" key="1">
    <source>
        <dbReference type="Proteomes" id="UP000887565"/>
    </source>
</evidence>
<sequence length="47" mass="5344">MESPKQKWIEGALYAMNPAAALAIQLEKKLLEEINDNTSTNKKRLSR</sequence>
<name>A0A915IEB6_ROMCU</name>